<reference evidence="3 4" key="1">
    <citation type="journal article" date="2002" name="Nucleic Acids Res.">
        <title>The complete genomic sequence of Mycoplasma penetrans, an intracellular bacterial pathogen in humans.</title>
        <authorList>
            <person name="Sasaki Y."/>
            <person name="Ishikawa J."/>
            <person name="Yamashita A."/>
            <person name="Oshima K."/>
            <person name="Kenri T."/>
            <person name="Furuya K."/>
            <person name="Yoshino C."/>
            <person name="Horino A."/>
            <person name="Shiba T."/>
            <person name="Sasaki T."/>
            <person name="Hattori M."/>
        </authorList>
    </citation>
    <scope>NUCLEOTIDE SEQUENCE [LARGE SCALE GENOMIC DNA]</scope>
    <source>
        <strain evidence="3 4">HF-2</strain>
    </source>
</reference>
<proteinExistence type="predicted"/>
<dbReference type="PROSITE" id="PS51723">
    <property type="entry name" value="PEPTIDASE_M60"/>
    <property type="match status" value="1"/>
</dbReference>
<evidence type="ECO:0000313" key="4">
    <source>
        <dbReference type="Proteomes" id="UP000002522"/>
    </source>
</evidence>
<keyword evidence="1" id="KW-0812">Transmembrane</keyword>
<dbReference type="eggNOG" id="ENOG5030IKU">
    <property type="taxonomic scope" value="Bacteria"/>
</dbReference>
<protein>
    <recommendedName>
        <fullName evidence="2">Peptidase M60 domain-containing protein</fullName>
    </recommendedName>
</protein>
<dbReference type="STRING" id="272633.gene:10731546"/>
<evidence type="ECO:0000313" key="3">
    <source>
        <dbReference type="EMBL" id="BAC44220.1"/>
    </source>
</evidence>
<dbReference type="PANTHER" id="PTHR15730:SF5">
    <property type="entry name" value="SI:CH211-210B2.2-RELATED"/>
    <property type="match status" value="1"/>
</dbReference>
<dbReference type="AlphaFoldDB" id="Q8EVX9"/>
<organism evidence="3 4">
    <name type="scientific">Malacoplasma penetrans (strain HF-2)</name>
    <name type="common">Mycoplasma penetrans</name>
    <dbReference type="NCBI Taxonomy" id="272633"/>
    <lineage>
        <taxon>Bacteria</taxon>
        <taxon>Bacillati</taxon>
        <taxon>Mycoplasmatota</taxon>
        <taxon>Mycoplasmoidales</taxon>
        <taxon>Mycoplasmoidaceae</taxon>
        <taxon>Malacoplasma</taxon>
    </lineage>
</organism>
<feature type="transmembrane region" description="Helical" evidence="1">
    <location>
        <begin position="67"/>
        <end position="87"/>
    </location>
</feature>
<dbReference type="HOGENOM" id="CLU_665377_0_0_14"/>
<feature type="domain" description="Peptidase M60" evidence="2">
    <location>
        <begin position="251"/>
        <end position="413"/>
    </location>
</feature>
<keyword evidence="1" id="KW-1133">Transmembrane helix</keyword>
<dbReference type="InterPro" id="IPR031161">
    <property type="entry name" value="Peptidase_M60_dom"/>
</dbReference>
<dbReference type="Proteomes" id="UP000002522">
    <property type="component" value="Chromosome"/>
</dbReference>
<dbReference type="InterPro" id="IPR051244">
    <property type="entry name" value="TCAF"/>
</dbReference>
<dbReference type="Pfam" id="PF17291">
    <property type="entry name" value="M60-like_N"/>
    <property type="match status" value="1"/>
</dbReference>
<dbReference type="InParanoid" id="Q8EVX9"/>
<name>Q8EVX9_MALP2</name>
<dbReference type="EMBL" id="BA000026">
    <property type="protein sequence ID" value="BAC44220.1"/>
    <property type="molecule type" value="Genomic_DNA"/>
</dbReference>
<keyword evidence="1" id="KW-0472">Membrane</keyword>
<dbReference type="RefSeq" id="WP_011077254.1">
    <property type="nucleotide sequence ID" value="NC_004432.1"/>
</dbReference>
<evidence type="ECO:0000256" key="1">
    <source>
        <dbReference type="SAM" id="Phobius"/>
    </source>
</evidence>
<accession>Q8EVX9</accession>
<dbReference type="KEGG" id="mpe:MYPE4300"/>
<gene>
    <name evidence="3" type="ordered locus">MYPE4300</name>
</gene>
<sequence>MKSKKNNFFGLKNKFNKVKESISNTRENVVSSISNQIESVNNTFNEYKTNLNDSKKRFKKFVKKNKLLMISTGTVLGTFTFAMTIYFSQTLSFYQMESRGSKQGNNIDTLYSHDSYITKKYRRSAARTYSGTLSGFPAITTRNGAEAKTSISFYSADYYPSPVHPYFTNTGTQSGTPSDTEKMNNVWDENTLLNSSQFIQWAIANKQLKKHPAIDLQYYQAATNNTSEYYHKLPDDALAVEKNFNIDLTQPGYVVTGLYAPPGEVINIKIPGLTDEEVKALNLTLTIGDNENPAPGYNASNYSRASKRLPVMKTSISITTSEFKYGSPFGGIVNVVVNKEPGLNALKNVGMVINGAVEALHYIHGYTTEAEWKRLTKEAKAPIFDIAADHIKFAGPVHTLSPYFKGDSATYTQ</sequence>
<dbReference type="InterPro" id="IPR035423">
    <property type="entry name" value="M60-like_N"/>
</dbReference>
<keyword evidence="4" id="KW-1185">Reference proteome</keyword>
<evidence type="ECO:0000259" key="2">
    <source>
        <dbReference type="PROSITE" id="PS51723"/>
    </source>
</evidence>
<dbReference type="PANTHER" id="PTHR15730">
    <property type="entry name" value="EXPERIMENTAL AUTOIMMUNE PROSTATITIS ANTIGEN 2-RELATED"/>
    <property type="match status" value="1"/>
</dbReference>